<feature type="compositionally biased region" description="Pro residues" evidence="1">
    <location>
        <begin position="164"/>
        <end position="173"/>
    </location>
</feature>
<accession>A0A6A6WZR4</accession>
<gene>
    <name evidence="2" type="ORF">K505DRAFT_341289</name>
</gene>
<evidence type="ECO:0000256" key="1">
    <source>
        <dbReference type="SAM" id="MobiDB-lite"/>
    </source>
</evidence>
<feature type="compositionally biased region" description="Low complexity" evidence="1">
    <location>
        <begin position="122"/>
        <end position="151"/>
    </location>
</feature>
<protein>
    <submittedName>
        <fullName evidence="2">Uncharacterized protein</fullName>
    </submittedName>
</protein>
<proteinExistence type="predicted"/>
<dbReference type="AlphaFoldDB" id="A0A6A6WZR4"/>
<evidence type="ECO:0000313" key="3">
    <source>
        <dbReference type="Proteomes" id="UP000799757"/>
    </source>
</evidence>
<reference evidence="2" key="1">
    <citation type="journal article" date="2020" name="Stud. Mycol.">
        <title>101 Dothideomycetes genomes: a test case for predicting lifestyles and emergence of pathogens.</title>
        <authorList>
            <person name="Haridas S."/>
            <person name="Albert R."/>
            <person name="Binder M."/>
            <person name="Bloem J."/>
            <person name="Labutti K."/>
            <person name="Salamov A."/>
            <person name="Andreopoulos B."/>
            <person name="Baker S."/>
            <person name="Barry K."/>
            <person name="Bills G."/>
            <person name="Bluhm B."/>
            <person name="Cannon C."/>
            <person name="Castanera R."/>
            <person name="Culley D."/>
            <person name="Daum C."/>
            <person name="Ezra D."/>
            <person name="Gonzalez J."/>
            <person name="Henrissat B."/>
            <person name="Kuo A."/>
            <person name="Liang C."/>
            <person name="Lipzen A."/>
            <person name="Lutzoni F."/>
            <person name="Magnuson J."/>
            <person name="Mondo S."/>
            <person name="Nolan M."/>
            <person name="Ohm R."/>
            <person name="Pangilinan J."/>
            <person name="Park H.-J."/>
            <person name="Ramirez L."/>
            <person name="Alfaro M."/>
            <person name="Sun H."/>
            <person name="Tritt A."/>
            <person name="Yoshinaga Y."/>
            <person name="Zwiers L.-H."/>
            <person name="Turgeon B."/>
            <person name="Goodwin S."/>
            <person name="Spatafora J."/>
            <person name="Crous P."/>
            <person name="Grigoriev I."/>
        </authorList>
    </citation>
    <scope>NUCLEOTIDE SEQUENCE</scope>
    <source>
        <strain evidence="2">CBS 109.77</strain>
    </source>
</reference>
<feature type="compositionally biased region" description="Low complexity" evidence="1">
    <location>
        <begin position="174"/>
        <end position="192"/>
    </location>
</feature>
<name>A0A6A6WZR4_9PLEO</name>
<dbReference type="EMBL" id="MU002139">
    <property type="protein sequence ID" value="KAF2789414.1"/>
    <property type="molecule type" value="Genomic_DNA"/>
</dbReference>
<sequence length="210" mass="22082">MGAAPLSCAESENELFAGIEIVSYNAGAESGYEVVRFDVLEKLDKRQTATVPIGVVSRFKRGKIAPRGLGVLYSAPKGLANKCKIQEPRVIHPALQDLRRAIQFGAAVFKDKQHIYLTSGNAAAPTTSSTSSATSCTQTSTAPASPATKKPTPTPKSKKDSPRPSSPSTPPPSATTKAPRTASPRTATWPPASQTPSGISVDPNCTFDLF</sequence>
<dbReference type="Proteomes" id="UP000799757">
    <property type="component" value="Unassembled WGS sequence"/>
</dbReference>
<evidence type="ECO:0000313" key="2">
    <source>
        <dbReference type="EMBL" id="KAF2789414.1"/>
    </source>
</evidence>
<organism evidence="2 3">
    <name type="scientific">Melanomma pulvis-pyrius CBS 109.77</name>
    <dbReference type="NCBI Taxonomy" id="1314802"/>
    <lineage>
        <taxon>Eukaryota</taxon>
        <taxon>Fungi</taxon>
        <taxon>Dikarya</taxon>
        <taxon>Ascomycota</taxon>
        <taxon>Pezizomycotina</taxon>
        <taxon>Dothideomycetes</taxon>
        <taxon>Pleosporomycetidae</taxon>
        <taxon>Pleosporales</taxon>
        <taxon>Melanommataceae</taxon>
        <taxon>Melanomma</taxon>
    </lineage>
</organism>
<keyword evidence="3" id="KW-1185">Reference proteome</keyword>
<feature type="region of interest" description="Disordered" evidence="1">
    <location>
        <begin position="122"/>
        <end position="210"/>
    </location>
</feature>